<sequence length="357" mass="37627">MTAALLVAMAAVPVEAARRPSAAAAPTSLQEVGNAFEQDRLLAQADRVAALEQTQQSVAQVMRGGVDADHRDAARFLSGALDYELGHYPQAAQAFDEAVGDGKGPFADDASLAAIQALEAAGRDADAAREWAKWERRFPQSPLIPAARLGQAWNAMRRGDVAAASKLLATASAGAPWMERNPRLMLARATVAYLSGKPADALALLGPKTNGAPDTYLKALCLDAQGSRLKAAAAFQEVAERYPDSPLRDHALLGKANAFLSARDFKSAAEEFARVAAKVSDPGVKAEAELRAAGSVYLTGAVDSALTSLRTILESHPGTDVAARAQFLVGEALVAKGKPAEAIVEFNRVLSQYFQHK</sequence>
<dbReference type="InterPro" id="IPR018704">
    <property type="entry name" value="SecYEG/CpoB_TPR"/>
</dbReference>
<proteinExistence type="predicted"/>
<dbReference type="Pfam" id="PF13432">
    <property type="entry name" value="TPR_16"/>
    <property type="match status" value="2"/>
</dbReference>
<dbReference type="AlphaFoldDB" id="A0A538U4T7"/>
<dbReference type="Proteomes" id="UP000319836">
    <property type="component" value="Unassembled WGS sequence"/>
</dbReference>
<organism evidence="2 3">
    <name type="scientific">Eiseniibacteriota bacterium</name>
    <dbReference type="NCBI Taxonomy" id="2212470"/>
    <lineage>
        <taxon>Bacteria</taxon>
        <taxon>Candidatus Eiseniibacteriota</taxon>
    </lineage>
</organism>
<name>A0A538U4T7_UNCEI</name>
<evidence type="ECO:0000313" key="2">
    <source>
        <dbReference type="EMBL" id="TMQ70914.1"/>
    </source>
</evidence>
<dbReference type="SUPFAM" id="SSF48452">
    <property type="entry name" value="TPR-like"/>
    <property type="match status" value="2"/>
</dbReference>
<feature type="non-terminal residue" evidence="2">
    <location>
        <position position="357"/>
    </location>
</feature>
<reference evidence="2 3" key="1">
    <citation type="journal article" date="2019" name="Nat. Microbiol.">
        <title>Mediterranean grassland soil C-N compound turnover is dependent on rainfall and depth, and is mediated by genomically divergent microorganisms.</title>
        <authorList>
            <person name="Diamond S."/>
            <person name="Andeer P.F."/>
            <person name="Li Z."/>
            <person name="Crits-Christoph A."/>
            <person name="Burstein D."/>
            <person name="Anantharaman K."/>
            <person name="Lane K.R."/>
            <person name="Thomas B.C."/>
            <person name="Pan C."/>
            <person name="Northen T.R."/>
            <person name="Banfield J.F."/>
        </authorList>
    </citation>
    <scope>NUCLEOTIDE SEQUENCE [LARGE SCALE GENOMIC DNA]</scope>
    <source>
        <strain evidence="2">WS_10</strain>
    </source>
</reference>
<dbReference type="Gene3D" id="1.25.40.10">
    <property type="entry name" value="Tetratricopeptide repeat domain"/>
    <property type="match status" value="3"/>
</dbReference>
<accession>A0A538U4T7</accession>
<comment type="caution">
    <text evidence="2">The sequence shown here is derived from an EMBL/GenBank/DDBJ whole genome shotgun (WGS) entry which is preliminary data.</text>
</comment>
<feature type="domain" description="Ancillary SecYEG translocon subunit/Cell division coordinator CpoB TPR" evidence="1">
    <location>
        <begin position="219"/>
        <end position="352"/>
    </location>
</feature>
<protein>
    <submittedName>
        <fullName evidence="2">Tetratricopeptide repeat protein</fullName>
    </submittedName>
</protein>
<evidence type="ECO:0000313" key="3">
    <source>
        <dbReference type="Proteomes" id="UP000319836"/>
    </source>
</evidence>
<dbReference type="InterPro" id="IPR011990">
    <property type="entry name" value="TPR-like_helical_dom_sf"/>
</dbReference>
<gene>
    <name evidence="2" type="ORF">E6K80_07050</name>
</gene>
<dbReference type="EMBL" id="VBPA01000167">
    <property type="protein sequence ID" value="TMQ70914.1"/>
    <property type="molecule type" value="Genomic_DNA"/>
</dbReference>
<evidence type="ECO:0000259" key="1">
    <source>
        <dbReference type="Pfam" id="PF09976"/>
    </source>
</evidence>
<dbReference type="Pfam" id="PF09976">
    <property type="entry name" value="TPR_21"/>
    <property type="match status" value="1"/>
</dbReference>